<protein>
    <recommendedName>
        <fullName evidence="8">Organic cation transporter protein</fullName>
    </recommendedName>
</protein>
<gene>
    <name evidence="6" type="ORF">KUTeg_006588</name>
</gene>
<dbReference type="InterPro" id="IPR011701">
    <property type="entry name" value="MFS"/>
</dbReference>
<keyword evidence="7" id="KW-1185">Reference proteome</keyword>
<proteinExistence type="predicted"/>
<evidence type="ECO:0000256" key="1">
    <source>
        <dbReference type="ARBA" id="ARBA00004141"/>
    </source>
</evidence>
<evidence type="ECO:0000256" key="4">
    <source>
        <dbReference type="ARBA" id="ARBA00023136"/>
    </source>
</evidence>
<evidence type="ECO:0000313" key="6">
    <source>
        <dbReference type="EMBL" id="KAJ8314438.1"/>
    </source>
</evidence>
<keyword evidence="3 5" id="KW-1133">Transmembrane helix</keyword>
<evidence type="ECO:0000256" key="3">
    <source>
        <dbReference type="ARBA" id="ARBA00022989"/>
    </source>
</evidence>
<comment type="subcellular location">
    <subcellularLocation>
        <location evidence="1">Membrane</location>
        <topology evidence="1">Multi-pass membrane protein</topology>
    </subcellularLocation>
</comment>
<dbReference type="Gene3D" id="1.20.1250.20">
    <property type="entry name" value="MFS general substrate transporter like domains"/>
    <property type="match status" value="2"/>
</dbReference>
<evidence type="ECO:0008006" key="8">
    <source>
        <dbReference type="Google" id="ProtNLM"/>
    </source>
</evidence>
<feature type="transmembrane region" description="Helical" evidence="5">
    <location>
        <begin position="337"/>
        <end position="361"/>
    </location>
</feature>
<feature type="transmembrane region" description="Helical" evidence="5">
    <location>
        <begin position="313"/>
        <end position="331"/>
    </location>
</feature>
<feature type="transmembrane region" description="Helical" evidence="5">
    <location>
        <begin position="280"/>
        <end position="301"/>
    </location>
</feature>
<dbReference type="EMBL" id="JARBDR010000337">
    <property type="protein sequence ID" value="KAJ8314438.1"/>
    <property type="molecule type" value="Genomic_DNA"/>
</dbReference>
<reference evidence="6 7" key="1">
    <citation type="submission" date="2022-12" db="EMBL/GenBank/DDBJ databases">
        <title>Chromosome-level genome of Tegillarca granosa.</title>
        <authorList>
            <person name="Kim J."/>
        </authorList>
    </citation>
    <scope>NUCLEOTIDE SEQUENCE [LARGE SCALE GENOMIC DNA]</scope>
    <source>
        <strain evidence="6">Teg-2019</strain>
        <tissue evidence="6">Adductor muscle</tissue>
    </source>
</reference>
<feature type="transmembrane region" description="Helical" evidence="5">
    <location>
        <begin position="151"/>
        <end position="175"/>
    </location>
</feature>
<sequence>MIMSRQFAIQVYDRYKKCHILRCKIPGYSNDTYAIQNENHKRLVQENIPPSTDPKHVYDECHIYSQSVNNVSHIDHVSNTSLTKCSEWANLVCDDSLKTSHAIMVFYFGVLVGDLAFGTFIGRRRTFQISAVLTCAVAFAVAWAPEFYSFCVLEFLMGATVHGFFLLCACFRYGVGWSIKETLCWCFYTHVFWRCTNLPSRRWLSVKTLEIYTVDQCSPNKSPRWLISKGRYKEAEEVIQTAARVNKVTLPDGLVDNKTFVIGMVFYGVTIHMGNIGGDFYLNFFIQSIISIPSFGCPLLLLDKIGRRKVHCICMLTAGFGGLFVLFPVIFGGPELYPLTITLAMFGKIGSAAAFSVVYTFSLELFPTVVRNGTMGVSSCVARIGSMAAPYIAIGGKMIGGKFGLAFPLIVFGGLSTAAGLLVLLLPETKGRKLPDTIQDGIVFGIFDTKKELTVNLDEGDRLSEKLVLNKTQCC</sequence>
<dbReference type="SUPFAM" id="SSF103473">
    <property type="entry name" value="MFS general substrate transporter"/>
    <property type="match status" value="2"/>
</dbReference>
<feature type="transmembrane region" description="Helical" evidence="5">
    <location>
        <begin position="102"/>
        <end position="121"/>
    </location>
</feature>
<comment type="caution">
    <text evidence="6">The sequence shown here is derived from an EMBL/GenBank/DDBJ whole genome shotgun (WGS) entry which is preliminary data.</text>
</comment>
<dbReference type="Proteomes" id="UP001217089">
    <property type="component" value="Unassembled WGS sequence"/>
</dbReference>
<accession>A0ABQ9FAS0</accession>
<feature type="transmembrane region" description="Helical" evidence="5">
    <location>
        <begin position="373"/>
        <end position="393"/>
    </location>
</feature>
<dbReference type="Gene3D" id="1.10.286.90">
    <property type="entry name" value="MFS transporter, transmembrane helix TM10b"/>
    <property type="match status" value="1"/>
</dbReference>
<organism evidence="6 7">
    <name type="scientific">Tegillarca granosa</name>
    <name type="common">Malaysian cockle</name>
    <name type="synonym">Anadara granosa</name>
    <dbReference type="NCBI Taxonomy" id="220873"/>
    <lineage>
        <taxon>Eukaryota</taxon>
        <taxon>Metazoa</taxon>
        <taxon>Spiralia</taxon>
        <taxon>Lophotrochozoa</taxon>
        <taxon>Mollusca</taxon>
        <taxon>Bivalvia</taxon>
        <taxon>Autobranchia</taxon>
        <taxon>Pteriomorphia</taxon>
        <taxon>Arcoida</taxon>
        <taxon>Arcoidea</taxon>
        <taxon>Arcidae</taxon>
        <taxon>Tegillarca</taxon>
    </lineage>
</organism>
<dbReference type="PANTHER" id="PTHR24064">
    <property type="entry name" value="SOLUTE CARRIER FAMILY 22 MEMBER"/>
    <property type="match status" value="1"/>
</dbReference>
<dbReference type="InterPro" id="IPR036259">
    <property type="entry name" value="MFS_trans_sf"/>
</dbReference>
<keyword evidence="2 5" id="KW-0812">Transmembrane</keyword>
<evidence type="ECO:0000256" key="5">
    <source>
        <dbReference type="SAM" id="Phobius"/>
    </source>
</evidence>
<name>A0ABQ9FAS0_TEGGR</name>
<feature type="transmembrane region" description="Helical" evidence="5">
    <location>
        <begin position="405"/>
        <end position="426"/>
    </location>
</feature>
<keyword evidence="4 5" id="KW-0472">Membrane</keyword>
<evidence type="ECO:0000313" key="7">
    <source>
        <dbReference type="Proteomes" id="UP001217089"/>
    </source>
</evidence>
<evidence type="ECO:0000256" key="2">
    <source>
        <dbReference type="ARBA" id="ARBA00022692"/>
    </source>
</evidence>
<feature type="transmembrane region" description="Helical" evidence="5">
    <location>
        <begin position="127"/>
        <end position="144"/>
    </location>
</feature>
<dbReference type="Pfam" id="PF07690">
    <property type="entry name" value="MFS_1"/>
    <property type="match status" value="1"/>
</dbReference>